<dbReference type="EMBL" id="BNBE01000004">
    <property type="protein sequence ID" value="GHG25826.1"/>
    <property type="molecule type" value="Genomic_DNA"/>
</dbReference>
<organism evidence="2 3">
    <name type="scientific">Streptomyces filamentosus</name>
    <name type="common">Streptomyces roseosporus</name>
    <dbReference type="NCBI Taxonomy" id="67294"/>
    <lineage>
        <taxon>Bacteria</taxon>
        <taxon>Bacillati</taxon>
        <taxon>Actinomycetota</taxon>
        <taxon>Actinomycetes</taxon>
        <taxon>Kitasatosporales</taxon>
        <taxon>Streptomycetaceae</taxon>
        <taxon>Streptomyces</taxon>
    </lineage>
</organism>
<evidence type="ECO:0000259" key="1">
    <source>
        <dbReference type="Pfam" id="PF24740"/>
    </source>
</evidence>
<comment type="caution">
    <text evidence="2">The sequence shown here is derived from an EMBL/GenBank/DDBJ whole genome shotgun (WGS) entry which is preliminary data.</text>
</comment>
<feature type="domain" description="DUF7691" evidence="1">
    <location>
        <begin position="9"/>
        <end position="223"/>
    </location>
</feature>
<keyword evidence="3" id="KW-1185">Reference proteome</keyword>
<reference evidence="2" key="2">
    <citation type="submission" date="2020-09" db="EMBL/GenBank/DDBJ databases">
        <authorList>
            <person name="Sun Q."/>
            <person name="Ohkuma M."/>
        </authorList>
    </citation>
    <scope>NUCLEOTIDE SEQUENCE</scope>
    <source>
        <strain evidence="2">JCM 4122</strain>
    </source>
</reference>
<dbReference type="InterPro" id="IPR056108">
    <property type="entry name" value="DUF7691"/>
</dbReference>
<dbReference type="Pfam" id="PF24740">
    <property type="entry name" value="DUF7691"/>
    <property type="match status" value="1"/>
</dbReference>
<reference evidence="2" key="1">
    <citation type="journal article" date="2014" name="Int. J. Syst. Evol. Microbiol.">
        <title>Complete genome sequence of Corynebacterium casei LMG S-19264T (=DSM 44701T), isolated from a smear-ripened cheese.</title>
        <authorList>
            <consortium name="US DOE Joint Genome Institute (JGI-PGF)"/>
            <person name="Walter F."/>
            <person name="Albersmeier A."/>
            <person name="Kalinowski J."/>
            <person name="Ruckert C."/>
        </authorList>
    </citation>
    <scope>NUCLEOTIDE SEQUENCE</scope>
    <source>
        <strain evidence="2">JCM 4122</strain>
    </source>
</reference>
<name>A0A919BYG5_STRFL</name>
<dbReference type="Proteomes" id="UP000632849">
    <property type="component" value="Unassembled WGS sequence"/>
</dbReference>
<gene>
    <name evidence="2" type="ORF">GCM10017667_72510</name>
</gene>
<dbReference type="AlphaFoldDB" id="A0A919BYG5"/>
<proteinExistence type="predicted"/>
<accession>A0A919BYG5</accession>
<sequence>MLPGMMSIMSRIISYTTGDRAEAVAYLGAAGRLTDEQRRVLGMMRERAEASQRELDRQGLDWGLTVPEALEHLIEGRADAPGEYAGKAYARALQHVIDHCGSDPCDLGVYSRPATFFGLLGDQLRQHGVPAGLLPDDYLFSGPPDEIPFHLPCAIDGPDIGVLPLARAKEAVDAYRAVRDAIDGDFVHDLDLLIEKLEFEHEEWESTKARGYDWYTHDTIFFSIDG</sequence>
<evidence type="ECO:0000313" key="2">
    <source>
        <dbReference type="EMBL" id="GHG25826.1"/>
    </source>
</evidence>
<evidence type="ECO:0000313" key="3">
    <source>
        <dbReference type="Proteomes" id="UP000632849"/>
    </source>
</evidence>
<protein>
    <recommendedName>
        <fullName evidence="1">DUF7691 domain-containing protein</fullName>
    </recommendedName>
</protein>